<sequence>MKRFGSAAWNGGLREGKGSVSTESHALETYPYTFFSRYGERPGTNPEELLGAAHAACFTMSFVRLLGMANFVPEQLDSKSEVVIDKDGDGFSISSVHLTVTAMIPGIDQAAFQSIAEKAKAGCPVSKLMKVEIGFGATLVS</sequence>
<protein>
    <submittedName>
        <fullName evidence="1">Osmotically inducible protein OsmC</fullName>
    </submittedName>
</protein>
<name>A0A1M5HP20_9BRAD</name>
<evidence type="ECO:0000313" key="2">
    <source>
        <dbReference type="Proteomes" id="UP000189796"/>
    </source>
</evidence>
<dbReference type="InterPro" id="IPR036102">
    <property type="entry name" value="OsmC/Ohrsf"/>
</dbReference>
<gene>
    <name evidence="1" type="ORF">SAMN05443248_0568</name>
</gene>
<dbReference type="Gene3D" id="3.30.300.20">
    <property type="match status" value="1"/>
</dbReference>
<dbReference type="SUPFAM" id="SSF82784">
    <property type="entry name" value="OsmC-like"/>
    <property type="match status" value="1"/>
</dbReference>
<dbReference type="EMBL" id="LT670817">
    <property type="protein sequence ID" value="SHG17680.1"/>
    <property type="molecule type" value="Genomic_DNA"/>
</dbReference>
<dbReference type="GO" id="GO:0004601">
    <property type="term" value="F:peroxidase activity"/>
    <property type="evidence" value="ECO:0007669"/>
    <property type="project" value="InterPro"/>
</dbReference>
<dbReference type="OrthoDB" id="9807532at2"/>
<reference evidence="1 2" key="1">
    <citation type="submission" date="2016-11" db="EMBL/GenBank/DDBJ databases">
        <authorList>
            <person name="Jaros S."/>
            <person name="Januszkiewicz K."/>
            <person name="Wedrychowicz H."/>
        </authorList>
    </citation>
    <scope>NUCLEOTIDE SEQUENCE [LARGE SCALE GENOMIC DNA]</scope>
    <source>
        <strain evidence="1 2">GAS138</strain>
    </source>
</reference>
<dbReference type="PANTHER" id="PTHR42830">
    <property type="entry name" value="OSMOTICALLY INDUCIBLE FAMILY PROTEIN"/>
    <property type="match status" value="1"/>
</dbReference>
<evidence type="ECO:0000313" key="1">
    <source>
        <dbReference type="EMBL" id="SHG17680.1"/>
    </source>
</evidence>
<dbReference type="Pfam" id="PF02566">
    <property type="entry name" value="OsmC"/>
    <property type="match status" value="1"/>
</dbReference>
<dbReference type="InterPro" id="IPR015946">
    <property type="entry name" value="KH_dom-like_a/b"/>
</dbReference>
<dbReference type="AlphaFoldDB" id="A0A1M5HP20"/>
<accession>A0A1M5HP20</accession>
<dbReference type="InterPro" id="IPR003718">
    <property type="entry name" value="OsmC/Ohr_fam"/>
</dbReference>
<dbReference type="PANTHER" id="PTHR42830:SF1">
    <property type="entry name" value="OSMOTICALLY INDUCIBLE FAMILY PROTEIN"/>
    <property type="match status" value="1"/>
</dbReference>
<dbReference type="GO" id="GO:0006979">
    <property type="term" value="P:response to oxidative stress"/>
    <property type="evidence" value="ECO:0007669"/>
    <property type="project" value="InterPro"/>
</dbReference>
<dbReference type="NCBIfam" id="TIGR03562">
    <property type="entry name" value="osmo_induc_OsmC"/>
    <property type="match status" value="1"/>
</dbReference>
<dbReference type="InterPro" id="IPR019904">
    <property type="entry name" value="Peroxiredoxin_OsmC"/>
</dbReference>
<organism evidence="1 2">
    <name type="scientific">Bradyrhizobium erythrophlei</name>
    <dbReference type="NCBI Taxonomy" id="1437360"/>
    <lineage>
        <taxon>Bacteria</taxon>
        <taxon>Pseudomonadati</taxon>
        <taxon>Pseudomonadota</taxon>
        <taxon>Alphaproteobacteria</taxon>
        <taxon>Hyphomicrobiales</taxon>
        <taxon>Nitrobacteraceae</taxon>
        <taxon>Bradyrhizobium</taxon>
    </lineage>
</organism>
<proteinExistence type="predicted"/>
<dbReference type="InterPro" id="IPR052707">
    <property type="entry name" value="OsmC_Ohr_Peroxiredoxin"/>
</dbReference>
<dbReference type="RefSeq" id="WP_079599916.1">
    <property type="nucleotide sequence ID" value="NZ_LT670817.1"/>
</dbReference>
<dbReference type="Proteomes" id="UP000189796">
    <property type="component" value="Chromosome I"/>
</dbReference>